<dbReference type="STRING" id="456.Ljor_2606"/>
<keyword evidence="3" id="KW-1185">Reference proteome</keyword>
<name>A0A0W0VDS4_9GAMM</name>
<keyword evidence="1" id="KW-0175">Coiled coil</keyword>
<proteinExistence type="predicted"/>
<dbReference type="OrthoDB" id="5652981at2"/>
<dbReference type="AlphaFoldDB" id="A0A0W0VDS4"/>
<reference evidence="2 3" key="1">
    <citation type="submission" date="2015-11" db="EMBL/GenBank/DDBJ databases">
        <title>Genomic analysis of 38 Legionella species identifies large and diverse effector repertoires.</title>
        <authorList>
            <person name="Burstein D."/>
            <person name="Amaro F."/>
            <person name="Zusman T."/>
            <person name="Lifshitz Z."/>
            <person name="Cohen O."/>
            <person name="Gilbert J.A."/>
            <person name="Pupko T."/>
            <person name="Shuman H.A."/>
            <person name="Segal G."/>
        </authorList>
    </citation>
    <scope>NUCLEOTIDE SEQUENCE [LARGE SCALE GENOMIC DNA]</scope>
    <source>
        <strain evidence="2 3">BL-540</strain>
    </source>
</reference>
<dbReference type="PATRIC" id="fig|456.5.peg.2798"/>
<sequence length="752" mass="85599">MIANETIESWINGIGNYELQKDSPQEQVDVGFAIDHYLTADAQRKLYADCHEDPEPMQAREAFIRFIATKYQNVKRDESLKEKTVDLEAFLGKEGLKLYKAAVEEEGKSKAFRDAVFFKSLKHFPGKKWSKRLILWVGGPSSSGKTYGAKGAIEHMDRDILQKTDQDGGNDVVSVDGSFEREISQTRQMALQFALAVGYKGIQNLHEHSKALVVKNHVKNAALEDGRLSLVIPDTFVRSPGGVKADFETYEKLDAVQAFAEVREEKGFRDRFQTSVKKMGDSRAWNSKAFNPEQISLNNRAIGCESKVYQGSYFKLGLNGTKLFKTYYKYRSRDKINLTIMNDLIYLVRDDKNGWRECEYHDNLDAKHEGVDFLRMTARAYNYWKANHANEPLDQWYSKHGKSRQTLTQQVITCKKNQKYFKHSALWNLLNFNGIRPNFFSNKAENKRRLQHQISVNEESIEALEKEIAKMKDLGKAESLQKKLKQYQLLQRNLKSSLEQENTKSAKPALENIIQNSPEFIPYVDGYVDILAEEKKELLEADQFPIAQPKPAVMASDSRDTGEFLAPALEKNKSRVHYVDITSGTSPRAMFIEEKFRDQTTGVKLTAVEKSVAHDPESLFEYALVMASRMLLSLNKAPSLKEPVLLFGGDKKLLPYLWTALVVLGEKSALMKFGIKEIAIVTPCFSAAQEMLNKKEFKTTSLHETFFKDHEDFVNAKAKELDHLLRLKADPEAQLSFLGEGLAQATRQAWGG</sequence>
<accession>A0A0W0VDS4</accession>
<organism evidence="2 3">
    <name type="scientific">Legionella jordanis</name>
    <dbReference type="NCBI Taxonomy" id="456"/>
    <lineage>
        <taxon>Bacteria</taxon>
        <taxon>Pseudomonadati</taxon>
        <taxon>Pseudomonadota</taxon>
        <taxon>Gammaproteobacteria</taxon>
        <taxon>Legionellales</taxon>
        <taxon>Legionellaceae</taxon>
        <taxon>Legionella</taxon>
    </lineage>
</organism>
<dbReference type="RefSeq" id="WP_058471974.1">
    <property type="nucleotide sequence ID" value="NZ_CAAAIC010000006.1"/>
</dbReference>
<evidence type="ECO:0000256" key="1">
    <source>
        <dbReference type="SAM" id="Coils"/>
    </source>
</evidence>
<comment type="caution">
    <text evidence="2">The sequence shown here is derived from an EMBL/GenBank/DDBJ whole genome shotgun (WGS) entry which is preliminary data.</text>
</comment>
<protein>
    <submittedName>
        <fullName evidence="2">Interaptin</fullName>
    </submittedName>
</protein>
<feature type="coiled-coil region" evidence="1">
    <location>
        <begin position="447"/>
        <end position="500"/>
    </location>
</feature>
<gene>
    <name evidence="2" type="ORF">Ljor_2606</name>
</gene>
<evidence type="ECO:0000313" key="3">
    <source>
        <dbReference type="Proteomes" id="UP000055035"/>
    </source>
</evidence>
<dbReference type="Proteomes" id="UP000055035">
    <property type="component" value="Unassembled WGS sequence"/>
</dbReference>
<dbReference type="EMBL" id="LNYJ01000011">
    <property type="protein sequence ID" value="KTD18300.1"/>
    <property type="molecule type" value="Genomic_DNA"/>
</dbReference>
<evidence type="ECO:0000313" key="2">
    <source>
        <dbReference type="EMBL" id="KTD18300.1"/>
    </source>
</evidence>